<dbReference type="Proteomes" id="UP000831467">
    <property type="component" value="Chromosome"/>
</dbReference>
<dbReference type="EMBL" id="CP078076">
    <property type="protein sequence ID" value="UPL12441.1"/>
    <property type="molecule type" value="Genomic_DNA"/>
</dbReference>
<keyword evidence="3" id="KW-1185">Reference proteome</keyword>
<feature type="signal peptide" evidence="1">
    <location>
        <begin position="1"/>
        <end position="28"/>
    </location>
</feature>
<evidence type="ECO:0008006" key="4">
    <source>
        <dbReference type="Google" id="ProtNLM"/>
    </source>
</evidence>
<accession>A0ABY4IKI1</accession>
<evidence type="ECO:0000313" key="2">
    <source>
        <dbReference type="EMBL" id="UPL12441.1"/>
    </source>
</evidence>
<feature type="chain" id="PRO_5046328973" description="Nuclear transport factor 2 family protein" evidence="1">
    <location>
        <begin position="29"/>
        <end position="182"/>
    </location>
</feature>
<keyword evidence="1" id="KW-0732">Signal</keyword>
<protein>
    <recommendedName>
        <fullName evidence="4">Nuclear transport factor 2 family protein</fullName>
    </recommendedName>
</protein>
<proteinExistence type="predicted"/>
<evidence type="ECO:0000313" key="3">
    <source>
        <dbReference type="Proteomes" id="UP000831467"/>
    </source>
</evidence>
<sequence length="182" mass="19116">MIPSSAIRLRATLTAALVATLLSVAACAPSPHTTPSPTATPLFANKEDAFAAAEATLSEYVEALNAVDTTNPDTFEPLFKLSSGTVEKSDRKNFSTMHADRQVLSGSTKVLTFQGLESRLPFTTVEAAICLDVSAVRITNADGSSGVSPDRPSVYALTVEFVAAGEGRYTVDRATPTEDVSC</sequence>
<organism evidence="2 3">
    <name type="scientific">Microbacterium sufflavum</name>
    <dbReference type="NCBI Taxonomy" id="2851649"/>
    <lineage>
        <taxon>Bacteria</taxon>
        <taxon>Bacillati</taxon>
        <taxon>Actinomycetota</taxon>
        <taxon>Actinomycetes</taxon>
        <taxon>Micrococcales</taxon>
        <taxon>Microbacteriaceae</taxon>
        <taxon>Microbacterium</taxon>
    </lineage>
</organism>
<dbReference type="RefSeq" id="WP_247981850.1">
    <property type="nucleotide sequence ID" value="NZ_CP078076.1"/>
</dbReference>
<gene>
    <name evidence="2" type="ORF">KV394_15570</name>
</gene>
<name>A0ABY4IKI1_9MICO</name>
<evidence type="ECO:0000256" key="1">
    <source>
        <dbReference type="SAM" id="SignalP"/>
    </source>
</evidence>
<reference evidence="2 3" key="1">
    <citation type="submission" date="2021-06" db="EMBL/GenBank/DDBJ databases">
        <title>Genome-based taxonomic framework of Microbacterium strains isolated from marine environment, the description of four new species and reclassification of four preexisting species.</title>
        <authorList>
            <person name="Lee S.D."/>
            <person name="Kim S.-M."/>
            <person name="Byeon Y.-S."/>
            <person name="Yang H.L."/>
            <person name="Kim I.S."/>
        </authorList>
    </citation>
    <scope>NUCLEOTIDE SEQUENCE [LARGE SCALE GENOMIC DNA]</scope>
    <source>
        <strain evidence="2 3">SSW1-51</strain>
    </source>
</reference>